<feature type="chain" id="PRO_5015367871" description="Flagella basal body P-ring formation protein FlgA" evidence="7">
    <location>
        <begin position="25"/>
        <end position="222"/>
    </location>
</feature>
<dbReference type="InterPro" id="IPR013974">
    <property type="entry name" value="SAF"/>
</dbReference>
<evidence type="ECO:0000313" key="9">
    <source>
        <dbReference type="EMBL" id="PWC17435.1"/>
    </source>
</evidence>
<evidence type="ECO:0000256" key="5">
    <source>
        <dbReference type="ARBA" id="ARBA00022764"/>
    </source>
</evidence>
<feature type="domain" description="SAF" evidence="8">
    <location>
        <begin position="98"/>
        <end position="160"/>
    </location>
</feature>
<protein>
    <recommendedName>
        <fullName evidence="3 7">Flagella basal body P-ring formation protein FlgA</fullName>
    </recommendedName>
</protein>
<keyword evidence="5 7" id="KW-0574">Periplasm</keyword>
<dbReference type="GO" id="GO:0044780">
    <property type="term" value="P:bacterial-type flagellum assembly"/>
    <property type="evidence" value="ECO:0007669"/>
    <property type="project" value="InterPro"/>
</dbReference>
<keyword evidence="9" id="KW-0969">Cilium</keyword>
<gene>
    <name evidence="9" type="ORF">DDT56_07930</name>
</gene>
<dbReference type="InterPro" id="IPR017585">
    <property type="entry name" value="SAF_FlgA"/>
</dbReference>
<feature type="signal peptide" evidence="7">
    <location>
        <begin position="1"/>
        <end position="24"/>
    </location>
</feature>
<evidence type="ECO:0000256" key="1">
    <source>
        <dbReference type="ARBA" id="ARBA00004418"/>
    </source>
</evidence>
<keyword evidence="9" id="KW-0966">Cell projection</keyword>
<evidence type="ECO:0000256" key="4">
    <source>
        <dbReference type="ARBA" id="ARBA00022729"/>
    </source>
</evidence>
<dbReference type="Gene3D" id="2.30.30.760">
    <property type="match status" value="1"/>
</dbReference>
<dbReference type="Pfam" id="PF13144">
    <property type="entry name" value="ChapFlgA"/>
    <property type="match status" value="1"/>
</dbReference>
<dbReference type="CDD" id="cd11614">
    <property type="entry name" value="SAF_CpaB_FlgA_like"/>
    <property type="match status" value="1"/>
</dbReference>
<comment type="subcellular location">
    <subcellularLocation>
        <location evidence="1 7">Periplasm</location>
    </subcellularLocation>
</comment>
<accession>A0A2U1U708</accession>
<comment type="function">
    <text evidence="6 7">Involved in the assembly process of the P-ring formation. It may associate with FlgF on the rod constituting a structure essential for the P-ring assembly or may act as a modulator protein for the P-ring assembly.</text>
</comment>
<name>A0A2U1U708_9GAMM</name>
<dbReference type="EMBL" id="QDKH01000007">
    <property type="protein sequence ID" value="PWC17435.1"/>
    <property type="molecule type" value="Genomic_DNA"/>
</dbReference>
<dbReference type="NCBIfam" id="TIGR03170">
    <property type="entry name" value="flgA_cterm"/>
    <property type="match status" value="1"/>
</dbReference>
<evidence type="ECO:0000256" key="2">
    <source>
        <dbReference type="ARBA" id="ARBA00010474"/>
    </source>
</evidence>
<dbReference type="Pfam" id="PF17656">
    <property type="entry name" value="ChapFlgA_N"/>
    <property type="match status" value="1"/>
</dbReference>
<reference evidence="9 10" key="1">
    <citation type="submission" date="2018-04" db="EMBL/GenBank/DDBJ databases">
        <title>Brenneria corticis sp.nov.</title>
        <authorList>
            <person name="Li Y."/>
        </authorList>
    </citation>
    <scope>NUCLEOTIDE SEQUENCE [LARGE SCALE GENOMIC DNA]</scope>
    <source>
        <strain evidence="9 10">CFCC 11842</strain>
    </source>
</reference>
<comment type="similarity">
    <text evidence="2 7">Belongs to the FlgA family.</text>
</comment>
<organism evidence="9 10">
    <name type="scientific">Brenneria corticis</name>
    <dbReference type="NCBI Taxonomy" id="2173106"/>
    <lineage>
        <taxon>Bacteria</taxon>
        <taxon>Pseudomonadati</taxon>
        <taxon>Pseudomonadota</taxon>
        <taxon>Gammaproteobacteria</taxon>
        <taxon>Enterobacterales</taxon>
        <taxon>Pectobacteriaceae</taxon>
        <taxon>Brenneria</taxon>
    </lineage>
</organism>
<evidence type="ECO:0000313" key="10">
    <source>
        <dbReference type="Proteomes" id="UP000296159"/>
    </source>
</evidence>
<keyword evidence="7" id="KW-1005">Bacterial flagellum biogenesis</keyword>
<sequence>MKINHAVIRLLACMSALVSGYASAGDLSDQINRFFSDRYKESAHSVNVVVKSPESQWPKCARPQISLPGNTRAWGNISVSVRCDGQRRFIQTEVQVTGNYVVGARIVHRGSTLEEKDLRLTKGRLDKLPPRTILTLEAAEGAIALRDLTPGQPITTSMLRRAWIIKAGQNVQVLAEGAGFAINSEGKAMTNAAVGQSVRVRMASGQIISGIAREDGIILISQ</sequence>
<dbReference type="InterPro" id="IPR039246">
    <property type="entry name" value="Flagellar_FlgA"/>
</dbReference>
<dbReference type="RefSeq" id="WP_136165908.1">
    <property type="nucleotide sequence ID" value="NZ_KZ819075.1"/>
</dbReference>
<proteinExistence type="inferred from homology"/>
<dbReference type="InterPro" id="IPR041231">
    <property type="entry name" value="FlgA_N"/>
</dbReference>
<dbReference type="PANTHER" id="PTHR36307">
    <property type="entry name" value="FLAGELLA BASAL BODY P-RING FORMATION PROTEIN FLGA"/>
    <property type="match status" value="1"/>
</dbReference>
<dbReference type="PANTHER" id="PTHR36307:SF1">
    <property type="entry name" value="FLAGELLA BASAL BODY P-RING FORMATION PROTEIN FLGA"/>
    <property type="match status" value="1"/>
</dbReference>
<dbReference type="Proteomes" id="UP000296159">
    <property type="component" value="Unassembled WGS sequence"/>
</dbReference>
<dbReference type="Gene3D" id="3.90.1210.10">
    <property type="entry name" value="Antifreeze-like/N-acetylneuraminic acid synthase C-terminal domain"/>
    <property type="match status" value="1"/>
</dbReference>
<dbReference type="GO" id="GO:0042597">
    <property type="term" value="C:periplasmic space"/>
    <property type="evidence" value="ECO:0007669"/>
    <property type="project" value="UniProtKB-SubCell"/>
</dbReference>
<evidence type="ECO:0000256" key="3">
    <source>
        <dbReference type="ARBA" id="ARBA00014754"/>
    </source>
</evidence>
<evidence type="ECO:0000256" key="7">
    <source>
        <dbReference type="RuleBase" id="RU362063"/>
    </source>
</evidence>
<comment type="caution">
    <text evidence="9">The sequence shown here is derived from an EMBL/GenBank/DDBJ whole genome shotgun (WGS) entry which is preliminary data.</text>
</comment>
<dbReference type="SMART" id="SM00858">
    <property type="entry name" value="SAF"/>
    <property type="match status" value="1"/>
</dbReference>
<keyword evidence="10" id="KW-1185">Reference proteome</keyword>
<dbReference type="AlphaFoldDB" id="A0A2U1U708"/>
<evidence type="ECO:0000256" key="6">
    <source>
        <dbReference type="ARBA" id="ARBA00025643"/>
    </source>
</evidence>
<keyword evidence="9" id="KW-0282">Flagellum</keyword>
<keyword evidence="4 7" id="KW-0732">Signal</keyword>
<evidence type="ECO:0000259" key="8">
    <source>
        <dbReference type="SMART" id="SM00858"/>
    </source>
</evidence>